<accession>L8HFS8</accession>
<dbReference type="KEGG" id="acan:ACA1_152410"/>
<sequence>MESFVQIVEILLGLIDSEELNSWHLHVNIIKLLQHNQLTEVDVDLLEVVQWKVHMWELYSNMVKVPKQTRFKKRRKQSKRTTKSNNNMTIKGKTLNMFNMPNFETSTLHSRSVSWDQSGSRMTSMKTSICQ</sequence>
<dbReference type="AlphaFoldDB" id="L8HFS8"/>
<proteinExistence type="predicted"/>
<gene>
    <name evidence="1" type="ORF">ACA1_152410</name>
</gene>
<keyword evidence="2" id="KW-1185">Reference proteome</keyword>
<dbReference type="Proteomes" id="UP000011083">
    <property type="component" value="Unassembled WGS sequence"/>
</dbReference>
<protein>
    <submittedName>
        <fullName evidence="1">Uncharacterized protein</fullName>
    </submittedName>
</protein>
<dbReference type="EMBL" id="KB007837">
    <property type="protein sequence ID" value="ELR24082.1"/>
    <property type="molecule type" value="Genomic_DNA"/>
</dbReference>
<dbReference type="RefSeq" id="XP_004353610.1">
    <property type="nucleotide sequence ID" value="XM_004353558.1"/>
</dbReference>
<evidence type="ECO:0000313" key="2">
    <source>
        <dbReference type="Proteomes" id="UP000011083"/>
    </source>
</evidence>
<name>L8HFS8_ACACF</name>
<dbReference type="GeneID" id="14925084"/>
<evidence type="ECO:0000313" key="1">
    <source>
        <dbReference type="EMBL" id="ELR24082.1"/>
    </source>
</evidence>
<dbReference type="VEuPathDB" id="AmoebaDB:ACA1_152410"/>
<organism evidence="1 2">
    <name type="scientific">Acanthamoeba castellanii (strain ATCC 30010 / Neff)</name>
    <dbReference type="NCBI Taxonomy" id="1257118"/>
    <lineage>
        <taxon>Eukaryota</taxon>
        <taxon>Amoebozoa</taxon>
        <taxon>Discosea</taxon>
        <taxon>Longamoebia</taxon>
        <taxon>Centramoebida</taxon>
        <taxon>Acanthamoebidae</taxon>
        <taxon>Acanthamoeba</taxon>
    </lineage>
</organism>
<reference evidence="1 2" key="1">
    <citation type="journal article" date="2013" name="Genome Biol.">
        <title>Genome of Acanthamoeba castellanii highlights extensive lateral gene transfer and early evolution of tyrosine kinase signaling.</title>
        <authorList>
            <person name="Clarke M."/>
            <person name="Lohan A.J."/>
            <person name="Liu B."/>
            <person name="Lagkouvardos I."/>
            <person name="Roy S."/>
            <person name="Zafar N."/>
            <person name="Bertelli C."/>
            <person name="Schilde C."/>
            <person name="Kianianmomeni A."/>
            <person name="Burglin T.R."/>
            <person name="Frech C."/>
            <person name="Turcotte B."/>
            <person name="Kopec K.O."/>
            <person name="Synnott J.M."/>
            <person name="Choo C."/>
            <person name="Paponov I."/>
            <person name="Finkler A."/>
            <person name="Soon Heng Tan C."/>
            <person name="Hutchins A.P."/>
            <person name="Weinmeier T."/>
            <person name="Rattei T."/>
            <person name="Chu J.S."/>
            <person name="Gimenez G."/>
            <person name="Irimia M."/>
            <person name="Rigden D.J."/>
            <person name="Fitzpatrick D.A."/>
            <person name="Lorenzo-Morales J."/>
            <person name="Bateman A."/>
            <person name="Chiu C.H."/>
            <person name="Tang P."/>
            <person name="Hegemann P."/>
            <person name="Fromm H."/>
            <person name="Raoult D."/>
            <person name="Greub G."/>
            <person name="Miranda-Saavedra D."/>
            <person name="Chen N."/>
            <person name="Nash P."/>
            <person name="Ginger M.L."/>
            <person name="Horn M."/>
            <person name="Schaap P."/>
            <person name="Caler L."/>
            <person name="Loftus B."/>
        </authorList>
    </citation>
    <scope>NUCLEOTIDE SEQUENCE [LARGE SCALE GENOMIC DNA]</scope>
    <source>
        <strain evidence="1 2">Neff</strain>
    </source>
</reference>